<keyword evidence="13" id="KW-1185">Reference proteome</keyword>
<dbReference type="GO" id="GO:0050482">
    <property type="term" value="P:arachidonate secretion"/>
    <property type="evidence" value="ECO:0007669"/>
    <property type="project" value="InterPro"/>
</dbReference>
<feature type="domain" description="Phospholipase A2-like central" evidence="10">
    <location>
        <begin position="774"/>
        <end position="868"/>
    </location>
</feature>
<comment type="caution">
    <text evidence="12">The sequence shown here is derived from an EMBL/GenBank/DDBJ whole genome shotgun (WGS) entry which is preliminary data.</text>
</comment>
<comment type="subcellular location">
    <subcellularLocation>
        <location evidence="1">Membrane</location>
        <topology evidence="1">Multi-pass membrane protein</topology>
    </subcellularLocation>
    <subcellularLocation>
        <location evidence="2">Secreted</location>
    </subcellularLocation>
</comment>
<proteinExistence type="predicted"/>
<dbReference type="STRING" id="10195.A0A3M7QXR4"/>
<dbReference type="PROSITE" id="PS00118">
    <property type="entry name" value="PA2_HIS"/>
    <property type="match status" value="1"/>
</dbReference>
<feature type="region of interest" description="Disordered" evidence="8">
    <location>
        <begin position="192"/>
        <end position="212"/>
    </location>
</feature>
<keyword evidence="4 9" id="KW-0812">Transmembrane</keyword>
<evidence type="ECO:0000256" key="3">
    <source>
        <dbReference type="ARBA" id="ARBA00022525"/>
    </source>
</evidence>
<dbReference type="GO" id="GO:0016020">
    <property type="term" value="C:membrane"/>
    <property type="evidence" value="ECO:0007669"/>
    <property type="project" value="UniProtKB-SubCell"/>
</dbReference>
<evidence type="ECO:0000256" key="6">
    <source>
        <dbReference type="ARBA" id="ARBA00023136"/>
    </source>
</evidence>
<feature type="domain" description="PHTF1/2 N-terminal" evidence="11">
    <location>
        <begin position="5"/>
        <end position="156"/>
    </location>
</feature>
<protein>
    <submittedName>
        <fullName evidence="12">Homeodomain transcription factor</fullName>
    </submittedName>
</protein>
<evidence type="ECO:0000256" key="1">
    <source>
        <dbReference type="ARBA" id="ARBA00004141"/>
    </source>
</evidence>
<gene>
    <name evidence="12" type="ORF">BpHYR1_048816</name>
</gene>
<sequence>MNTIVHSLFDWYQSRIGSLDKQSWEKYLDSQTVKHNLYCIPEKSSKIDDLIDIDLIKGSSFPKFKSKLSLSNILFNGIIKLLFFPCYFKWWKKQIGCKFSYLILIVYIMQLVNVVILNSAFNTKSNDEQIFDSTDISMPLITMVILGVIYSYISSSLSGQDSENHYKKSEFEEFRNTRTRCQSLVPVDNAKNENQEKTQVQTKKVDKNTPKKKSKILKKDVKCFSDSKTSIKSRKNILSLNLSAKKEQTDKTLKSSRIVNLNEFNFENFGLLNHQTTTDSSSFSSSSNKAEFEYVDENANRVPENSLNSDLNHASIQDENYIYEYQNDDYVAFDDDDDDEDDEETNVEALENEITRSTEDTDEPFETSKLDIHSLDITLGEKEKNDKCSINNNNLKDNTELYKISQKIVNSSAVKDKIFCLIWQFNEWKGADLSMLEISNMVIGNVEKHPLSHDYFYVGLILSLLISFLPIIYHSNHKIKIDLNDSILNQTIYIDEMLSRFVPSRYFSPVIVIIEFILNIKTVKIQMIYIKNYFNYWTSLNLWCAFVFFNTFLSTFILLTLFFTLLTVAERTLSQRLLHAKYFCYLTSNRRSRKNNVPHFRLNKVENIKTWLSVRSYMKRRGPQRSIDAIISSTFLIGVSLCSAVCIRFLQNSDFLTESLSDWQLVLSCLCIWAYMLRFMTIGHKINKKYRNCMSMVITEQINLYLEMEKKPEKKDKLIVVNNVLKLAADLLKEIENPFKISGLGVNTWVYNVTKVVILSAASAVLIKKLTQQKGTLWCGIGNDASNCTEIGKIKETDTCCRMHDICPYKYNINKREHNGYEWSWRRIYTLTHCECDLMFQNCLAQEPIHVNSAKIWHSFRKLGVKCYSFFPCKNDLFENFWSNLEDREIGSCVEDVRVVVFESVDDYSNFVTNNLNKTGLAEEQKILSSYFDRFYVAKTKIDKYSACLDEIFSYKTTIVNNFGKLHGLNGSPEAMRERVDLTKKLEEVYQNELVNSKKSYLASKARDFLMKIFSILT</sequence>
<dbReference type="SUPFAM" id="SSF48619">
    <property type="entry name" value="Phospholipase A2, PLA2"/>
    <property type="match status" value="1"/>
</dbReference>
<keyword evidence="7" id="KW-0325">Glycoprotein</keyword>
<feature type="transmembrane region" description="Helical" evidence="9">
    <location>
        <begin position="136"/>
        <end position="153"/>
    </location>
</feature>
<dbReference type="InterPro" id="IPR033113">
    <property type="entry name" value="PLA2_histidine"/>
</dbReference>
<keyword evidence="3" id="KW-0964">Secreted</keyword>
<dbReference type="Gene3D" id="1.20.90.10">
    <property type="entry name" value="Phospholipase A2 domain"/>
    <property type="match status" value="1"/>
</dbReference>
<dbReference type="InterPro" id="IPR021980">
    <property type="entry name" value="PHTF1/2_N"/>
</dbReference>
<feature type="transmembrane region" description="Helical" evidence="9">
    <location>
        <begin position="540"/>
        <end position="568"/>
    </location>
</feature>
<feature type="transmembrane region" description="Helical" evidence="9">
    <location>
        <begin position="68"/>
        <end position="87"/>
    </location>
</feature>
<evidence type="ECO:0000256" key="4">
    <source>
        <dbReference type="ARBA" id="ARBA00022692"/>
    </source>
</evidence>
<dbReference type="GO" id="GO:0004623">
    <property type="term" value="F:phospholipase A2 activity"/>
    <property type="evidence" value="ECO:0007669"/>
    <property type="project" value="InterPro"/>
</dbReference>
<feature type="transmembrane region" description="Helical" evidence="9">
    <location>
        <begin position="455"/>
        <end position="473"/>
    </location>
</feature>
<reference evidence="12 13" key="1">
    <citation type="journal article" date="2018" name="Sci. Rep.">
        <title>Genomic signatures of local adaptation to the degree of environmental predictability in rotifers.</title>
        <authorList>
            <person name="Franch-Gras L."/>
            <person name="Hahn C."/>
            <person name="Garcia-Roger E.M."/>
            <person name="Carmona M.J."/>
            <person name="Serra M."/>
            <person name="Gomez A."/>
        </authorList>
    </citation>
    <scope>NUCLEOTIDE SEQUENCE [LARGE SCALE GENOMIC DNA]</scope>
    <source>
        <strain evidence="12">HYR1</strain>
    </source>
</reference>
<dbReference type="Proteomes" id="UP000276133">
    <property type="component" value="Unassembled WGS sequence"/>
</dbReference>
<evidence type="ECO:0000313" key="12">
    <source>
        <dbReference type="EMBL" id="RNA16009.1"/>
    </source>
</evidence>
<evidence type="ECO:0000256" key="5">
    <source>
        <dbReference type="ARBA" id="ARBA00022989"/>
    </source>
</evidence>
<organism evidence="12 13">
    <name type="scientific">Brachionus plicatilis</name>
    <name type="common">Marine rotifer</name>
    <name type="synonym">Brachionus muelleri</name>
    <dbReference type="NCBI Taxonomy" id="10195"/>
    <lineage>
        <taxon>Eukaryota</taxon>
        <taxon>Metazoa</taxon>
        <taxon>Spiralia</taxon>
        <taxon>Gnathifera</taxon>
        <taxon>Rotifera</taxon>
        <taxon>Eurotatoria</taxon>
        <taxon>Monogononta</taxon>
        <taxon>Pseudotrocha</taxon>
        <taxon>Ploima</taxon>
        <taxon>Brachionidae</taxon>
        <taxon>Brachionus</taxon>
    </lineage>
</organism>
<dbReference type="EMBL" id="REGN01004833">
    <property type="protein sequence ID" value="RNA16009.1"/>
    <property type="molecule type" value="Genomic_DNA"/>
</dbReference>
<dbReference type="OrthoDB" id="10066656at2759"/>
<dbReference type="InterPro" id="IPR039775">
    <property type="entry name" value="PHTF1/2"/>
</dbReference>
<evidence type="ECO:0000313" key="13">
    <source>
        <dbReference type="Proteomes" id="UP000276133"/>
    </source>
</evidence>
<dbReference type="PANTHER" id="PTHR12680">
    <property type="entry name" value="PUTATIVE HOMEODOMAIN TRANSCRIPTION FACTOR PHTF"/>
    <property type="match status" value="1"/>
</dbReference>
<dbReference type="Pfam" id="PF05826">
    <property type="entry name" value="Phospholip_A2_2"/>
    <property type="match status" value="1"/>
</dbReference>
<evidence type="ECO:0000256" key="2">
    <source>
        <dbReference type="ARBA" id="ARBA00004613"/>
    </source>
</evidence>
<dbReference type="InterPro" id="IPR036444">
    <property type="entry name" value="PLipase_A2_dom_sf"/>
</dbReference>
<dbReference type="InterPro" id="IPR016090">
    <property type="entry name" value="PLA2-like_dom"/>
</dbReference>
<evidence type="ECO:0000259" key="10">
    <source>
        <dbReference type="Pfam" id="PF05826"/>
    </source>
</evidence>
<dbReference type="GO" id="GO:0006644">
    <property type="term" value="P:phospholipid metabolic process"/>
    <property type="evidence" value="ECO:0007669"/>
    <property type="project" value="InterPro"/>
</dbReference>
<dbReference type="Pfam" id="PF12129">
    <property type="entry name" value="PHTF1-2_N"/>
    <property type="match status" value="1"/>
</dbReference>
<keyword evidence="6 9" id="KW-0472">Membrane</keyword>
<name>A0A3M7QXR4_BRAPC</name>
<keyword evidence="12" id="KW-0371">Homeobox</keyword>
<dbReference type="GO" id="GO:0005576">
    <property type="term" value="C:extracellular region"/>
    <property type="evidence" value="ECO:0007669"/>
    <property type="project" value="UniProtKB-SubCell"/>
</dbReference>
<dbReference type="GO" id="GO:0005783">
    <property type="term" value="C:endoplasmic reticulum"/>
    <property type="evidence" value="ECO:0007669"/>
    <property type="project" value="InterPro"/>
</dbReference>
<evidence type="ECO:0000256" key="9">
    <source>
        <dbReference type="SAM" id="Phobius"/>
    </source>
</evidence>
<evidence type="ECO:0000259" key="11">
    <source>
        <dbReference type="Pfam" id="PF12129"/>
    </source>
</evidence>
<keyword evidence="5 9" id="KW-1133">Transmembrane helix</keyword>
<dbReference type="AlphaFoldDB" id="A0A3M7QXR4"/>
<accession>A0A3M7QXR4</accession>
<dbReference type="GO" id="GO:0003677">
    <property type="term" value="F:DNA binding"/>
    <property type="evidence" value="ECO:0007669"/>
    <property type="project" value="UniProtKB-KW"/>
</dbReference>
<dbReference type="PANTHER" id="PTHR12680:SF6">
    <property type="entry name" value="PROTEIN PHTF"/>
    <property type="match status" value="1"/>
</dbReference>
<feature type="transmembrane region" description="Helical" evidence="9">
    <location>
        <begin position="99"/>
        <end position="116"/>
    </location>
</feature>
<evidence type="ECO:0000256" key="7">
    <source>
        <dbReference type="ARBA" id="ARBA00023180"/>
    </source>
</evidence>
<evidence type="ECO:0000256" key="8">
    <source>
        <dbReference type="SAM" id="MobiDB-lite"/>
    </source>
</evidence>
<keyword evidence="12" id="KW-0238">DNA-binding</keyword>